<dbReference type="AlphaFoldDB" id="A0A2P6Q054"/>
<evidence type="ECO:0000313" key="3">
    <source>
        <dbReference type="Proteomes" id="UP000238479"/>
    </source>
</evidence>
<gene>
    <name evidence="2" type="ORF">RchiOBHm_Chr6g0306441</name>
</gene>
<dbReference type="EMBL" id="PDCK01000044">
    <property type="protein sequence ID" value="PRQ27546.1"/>
    <property type="molecule type" value="Genomic_DNA"/>
</dbReference>
<dbReference type="Proteomes" id="UP000238479">
    <property type="component" value="Chromosome 6"/>
</dbReference>
<keyword evidence="3" id="KW-1185">Reference proteome</keyword>
<reference evidence="2 3" key="1">
    <citation type="journal article" date="2018" name="Nat. Genet.">
        <title>The Rosa genome provides new insights in the design of modern roses.</title>
        <authorList>
            <person name="Bendahmane M."/>
        </authorList>
    </citation>
    <scope>NUCLEOTIDE SEQUENCE [LARGE SCALE GENOMIC DNA]</scope>
    <source>
        <strain evidence="3">cv. Old Blush</strain>
    </source>
</reference>
<evidence type="ECO:0000256" key="1">
    <source>
        <dbReference type="SAM" id="MobiDB-lite"/>
    </source>
</evidence>
<dbReference type="Gramene" id="PRQ27546">
    <property type="protein sequence ID" value="PRQ27546"/>
    <property type="gene ID" value="RchiOBHm_Chr6g0306441"/>
</dbReference>
<sequence length="89" mass="9401">MAPVQATVSWWRTFLTFLTTTLSLPTLLLLLLITSPETPQTPPPSPSSTAAAILPLYPAANRPISPPISEAGISTKSPSPVTSAFRTTI</sequence>
<name>A0A2P6Q054_ROSCH</name>
<feature type="compositionally biased region" description="Polar residues" evidence="1">
    <location>
        <begin position="72"/>
        <end position="89"/>
    </location>
</feature>
<feature type="region of interest" description="Disordered" evidence="1">
    <location>
        <begin position="68"/>
        <end position="89"/>
    </location>
</feature>
<organism evidence="2 3">
    <name type="scientific">Rosa chinensis</name>
    <name type="common">China rose</name>
    <dbReference type="NCBI Taxonomy" id="74649"/>
    <lineage>
        <taxon>Eukaryota</taxon>
        <taxon>Viridiplantae</taxon>
        <taxon>Streptophyta</taxon>
        <taxon>Embryophyta</taxon>
        <taxon>Tracheophyta</taxon>
        <taxon>Spermatophyta</taxon>
        <taxon>Magnoliopsida</taxon>
        <taxon>eudicotyledons</taxon>
        <taxon>Gunneridae</taxon>
        <taxon>Pentapetalae</taxon>
        <taxon>rosids</taxon>
        <taxon>fabids</taxon>
        <taxon>Rosales</taxon>
        <taxon>Rosaceae</taxon>
        <taxon>Rosoideae</taxon>
        <taxon>Rosoideae incertae sedis</taxon>
        <taxon>Rosa</taxon>
    </lineage>
</organism>
<comment type="caution">
    <text evidence="2">The sequence shown here is derived from an EMBL/GenBank/DDBJ whole genome shotgun (WGS) entry which is preliminary data.</text>
</comment>
<evidence type="ECO:0000313" key="2">
    <source>
        <dbReference type="EMBL" id="PRQ27546.1"/>
    </source>
</evidence>
<proteinExistence type="predicted"/>
<protein>
    <submittedName>
        <fullName evidence="2">Uncharacterized protein</fullName>
    </submittedName>
</protein>
<accession>A0A2P6Q054</accession>